<comment type="caution">
    <text evidence="2">The sequence shown here is derived from an EMBL/GenBank/DDBJ whole genome shotgun (WGS) entry which is preliminary data.</text>
</comment>
<feature type="domain" description="SOCS box" evidence="1">
    <location>
        <begin position="344"/>
        <end position="389"/>
    </location>
</feature>
<evidence type="ECO:0000313" key="2">
    <source>
        <dbReference type="EMBL" id="GFT82194.1"/>
    </source>
</evidence>
<dbReference type="InterPro" id="IPR001496">
    <property type="entry name" value="SOCS_box"/>
</dbReference>
<accession>A0A8X6U7F4</accession>
<dbReference type="Proteomes" id="UP000887013">
    <property type="component" value="Unassembled WGS sequence"/>
</dbReference>
<name>A0A8X6U7F4_NEPPI</name>
<protein>
    <submittedName>
        <fullName evidence="2">SOCS box domain-containing protein</fullName>
    </submittedName>
</protein>
<dbReference type="PROSITE" id="PS50225">
    <property type="entry name" value="SOCS"/>
    <property type="match status" value="1"/>
</dbReference>
<dbReference type="AlphaFoldDB" id="A0A8X6U7F4"/>
<keyword evidence="3" id="KW-1185">Reference proteome</keyword>
<evidence type="ECO:0000313" key="3">
    <source>
        <dbReference type="Proteomes" id="UP000887013"/>
    </source>
</evidence>
<dbReference type="EMBL" id="BMAW01072274">
    <property type="protein sequence ID" value="GFT82194.1"/>
    <property type="molecule type" value="Genomic_DNA"/>
</dbReference>
<gene>
    <name evidence="2" type="primary">AVEN_233167_1</name>
    <name evidence="2" type="ORF">NPIL_341401</name>
</gene>
<dbReference type="SMART" id="SM00969">
    <property type="entry name" value="SOCS_box"/>
    <property type="match status" value="1"/>
</dbReference>
<reference evidence="2" key="1">
    <citation type="submission" date="2020-08" db="EMBL/GenBank/DDBJ databases">
        <title>Multicomponent nature underlies the extraordinary mechanical properties of spider dragline silk.</title>
        <authorList>
            <person name="Kono N."/>
            <person name="Nakamura H."/>
            <person name="Mori M."/>
            <person name="Yoshida Y."/>
            <person name="Ohtoshi R."/>
            <person name="Malay A.D."/>
            <person name="Moran D.A.P."/>
            <person name="Tomita M."/>
            <person name="Numata K."/>
            <person name="Arakawa K."/>
        </authorList>
    </citation>
    <scope>NUCLEOTIDE SEQUENCE</scope>
</reference>
<organism evidence="2 3">
    <name type="scientific">Nephila pilipes</name>
    <name type="common">Giant wood spider</name>
    <name type="synonym">Nephila maculata</name>
    <dbReference type="NCBI Taxonomy" id="299642"/>
    <lineage>
        <taxon>Eukaryota</taxon>
        <taxon>Metazoa</taxon>
        <taxon>Ecdysozoa</taxon>
        <taxon>Arthropoda</taxon>
        <taxon>Chelicerata</taxon>
        <taxon>Arachnida</taxon>
        <taxon>Araneae</taxon>
        <taxon>Araneomorphae</taxon>
        <taxon>Entelegynae</taxon>
        <taxon>Araneoidea</taxon>
        <taxon>Nephilidae</taxon>
        <taxon>Nephila</taxon>
    </lineage>
</organism>
<proteinExistence type="predicted"/>
<dbReference type="Pfam" id="PF07525">
    <property type="entry name" value="SOCS_box"/>
    <property type="match status" value="1"/>
</dbReference>
<sequence>MDDLFLQYFQNVLLYRNRHNVAKFVRFTNSYFFDLCVRKRNFCQYPLSTAEGHYNIVPKCRIMDTLDLSAPYQTSYLPDDYFVSGLKVCSHDRLYNIYLQKYPYERLLLKLVRISVDVMKNPYRLVAGLMKRLKNVFHNDESGFYFLLKDDFLQLLQLNCNDSDTVRDFLFCFNYNVTSILKEKNNLAQFLLRHAFESRFFEAQSVTATNAINTCLYLKKFENIGTALDYFNPSRFCEMSLKYNYDRVRVIMCQMDSDALSKPYREGLVTKERFYLHIQFFRIYFYCRFCSARISMQLIWRAIPDAFITLRELTEAYGSMMSTQELRSLNEFFSDAMGEETIISQPRTLKHLSRVKVRCVMEGNGTLSPENLNKLFVPREVRSYLKLLE</sequence>
<evidence type="ECO:0000259" key="1">
    <source>
        <dbReference type="PROSITE" id="PS50225"/>
    </source>
</evidence>